<proteinExistence type="predicted"/>
<dbReference type="InterPro" id="IPR007452">
    <property type="entry name" value="TamB_C"/>
</dbReference>
<evidence type="ECO:0000256" key="1">
    <source>
        <dbReference type="ARBA" id="ARBA00004167"/>
    </source>
</evidence>
<evidence type="ECO:0000259" key="7">
    <source>
        <dbReference type="Pfam" id="PF04357"/>
    </source>
</evidence>
<dbReference type="PANTHER" id="PTHR36985">
    <property type="entry name" value="TRANSLOCATION AND ASSEMBLY MODULE SUBUNIT TAMB"/>
    <property type="match status" value="1"/>
</dbReference>
<evidence type="ECO:0000256" key="6">
    <source>
        <dbReference type="SAM" id="Phobius"/>
    </source>
</evidence>
<dbReference type="GO" id="GO:0005886">
    <property type="term" value="C:plasma membrane"/>
    <property type="evidence" value="ECO:0007669"/>
    <property type="project" value="InterPro"/>
</dbReference>
<dbReference type="Pfam" id="PF04357">
    <property type="entry name" value="TamB"/>
    <property type="match status" value="1"/>
</dbReference>
<protein>
    <recommendedName>
        <fullName evidence="7">Translocation and assembly module TamB C-terminal domain-containing protein</fullName>
    </recommendedName>
</protein>
<evidence type="ECO:0000313" key="8">
    <source>
        <dbReference type="EMBL" id="SUZ52671.1"/>
    </source>
</evidence>
<keyword evidence="2 6" id="KW-0812">Transmembrane</keyword>
<evidence type="ECO:0000256" key="2">
    <source>
        <dbReference type="ARBA" id="ARBA00022692"/>
    </source>
</evidence>
<gene>
    <name evidence="8" type="ORF">METZ01_LOCUS5525</name>
</gene>
<name>A0A381NDK5_9ZZZZ</name>
<sequence>MPGVPTEGFDDSSTAEAMPETPRIETPTKPGKKLGRRLLRWGGVLLGGLFVLIGVLSATGPGQRVFIDQVLTRIQEQLAGELRIQGIQSGTLFTGATLTGVELDAEDGVHVLRADSIRVRYSPLAWITSNLRVSSIIAWGLEFEISRLESGQALNIQRVVRRSAAIDSVGTATEAARQPIHVGRIAVREGLLKILTPSGSGSTGRLVPSPDGSRQLLYRSLEDIDLDLEDVILRPGNTESLLEAQLASLSMLNAVTSEPFRLEEAFGEIDFGQRGIRVREGAFRFERTLVRGEVRVGSWGDTDVWGFFASLETDGAGDLSDLTWLDDRIPDGLFRGAVTIATENGTHVGLEGLEVDLEGSSLQLDGDLLFTDVITLDDMGVVMNPLALEWLEPWLGTDIPLEGWLSGDAHFSGTEENLQIDGRATLVPTGYGGVATTADFGGILHGGEDPGATGLEIHLDPVNYSLVQVIAPGLPLLGSGTLDFQLSGRALAGLRFTLDVSVEADAVPRSRALLRGALRRTETEDWIVDVQGDVSPLSLGLLAQTRPELGLKGELTGPIRGVGRLRDLQVSGEFDAAGGQIGLGGVLDLTQPGSFYRLDIVGDNVPLSNFVTELPRQSEWTGALSIEGRGLQIDSMDAAATLAWSRSRVGGLHVDTVMAHLTASAGILTVDSLDASLGGVTVSGDGRLGMAAPLDGEARLTFSAESLEGLRPLLLGDTVIAKDTLSLLEMELLRFEGVDVDALPDTADVRMHGAMSGSARLVGSVDALNVDLEMDVSGAVYGRNRVDSAHVVFNADSLPSISGDWDVLTEAFGVEWQGRSLERAQVDADMSNRRGEASLSIIRRMGEELEVRGQFEFDSAGGRLDLEEATATLDALVYALAEPTQVTWDATSVSFDSTHISRAGEDPMHMVASGVLAREGRSDFRLDLQGLHLDRVIEVLEIDAVAEGHADLLLTVQGLSDDPVISADLEIVAPRYAGIEFSAVKGFLDYSGLEANIDIEGFEGTNPVLRVAGSIPLDLSLQERDSRSVRRPMNLLIQADSLDAADALDYFGTLEDVTGSLSGAVRIQGTTENPEPDGVVDVQAASWSLGALGVRHSDVNGSLTFNPDRRVAVHLVTNATGRSEIDGTITLDSVRDPVLDLAMEFDRFQAVQRLDVESLISGNLTLEGRYGRPEIHGSVSVDETILYVDEFARNVSVVDFMDLGTDTTEFFRQSLIRDIRNPFLENLRVEVDLSVPRNTWLRSNEMNVEMGGEQLIVTYDRRESDLVLIGDLQALRGSYSVLGRSFEVNGGTISFLGTPGINPVLNIQALSRIRRIEDEPLEVTANVEGTLTLPRVALSTDEAGLVQSDLISYLIFGRASSELATGQTAFLQGAVGSFATTLVSGAVATQLGAALAQGVGLDYLSITQAGDFMLAGGITNSLADTQIEIGQYVGPDAFIVLVFRPLSGQDAGASVFGGARLEYAFSEDYVVQGFFEDRFLRSGGAGFSSLGIPQAQVVGVFIFREWGY</sequence>
<organism evidence="8">
    <name type="scientific">marine metagenome</name>
    <dbReference type="NCBI Taxonomy" id="408172"/>
    <lineage>
        <taxon>unclassified sequences</taxon>
        <taxon>metagenomes</taxon>
        <taxon>ecological metagenomes</taxon>
    </lineage>
</organism>
<reference evidence="8" key="1">
    <citation type="submission" date="2018-05" db="EMBL/GenBank/DDBJ databases">
        <authorList>
            <person name="Lanie J.A."/>
            <person name="Ng W.-L."/>
            <person name="Kazmierczak K.M."/>
            <person name="Andrzejewski T.M."/>
            <person name="Davidsen T.M."/>
            <person name="Wayne K.J."/>
            <person name="Tettelin H."/>
            <person name="Glass J.I."/>
            <person name="Rusch D."/>
            <person name="Podicherti R."/>
            <person name="Tsui H.-C.T."/>
            <person name="Winkler M.E."/>
        </authorList>
    </citation>
    <scope>NUCLEOTIDE SEQUENCE</scope>
</reference>
<keyword evidence="3 6" id="KW-1133">Transmembrane helix</keyword>
<keyword evidence="4 6" id="KW-0472">Membrane</keyword>
<evidence type="ECO:0000256" key="4">
    <source>
        <dbReference type="ARBA" id="ARBA00023136"/>
    </source>
</evidence>
<evidence type="ECO:0000256" key="5">
    <source>
        <dbReference type="SAM" id="MobiDB-lite"/>
    </source>
</evidence>
<accession>A0A381NDK5</accession>
<feature type="region of interest" description="Disordered" evidence="5">
    <location>
        <begin position="1"/>
        <end position="31"/>
    </location>
</feature>
<dbReference type="PANTHER" id="PTHR36985:SF1">
    <property type="entry name" value="TRANSLOCATION AND ASSEMBLY MODULE SUBUNIT TAMB"/>
    <property type="match status" value="1"/>
</dbReference>
<evidence type="ECO:0000256" key="3">
    <source>
        <dbReference type="ARBA" id="ARBA00022989"/>
    </source>
</evidence>
<feature type="domain" description="Translocation and assembly module TamB C-terminal" evidence="7">
    <location>
        <begin position="1121"/>
        <end position="1478"/>
    </location>
</feature>
<dbReference type="GO" id="GO:0009306">
    <property type="term" value="P:protein secretion"/>
    <property type="evidence" value="ECO:0007669"/>
    <property type="project" value="InterPro"/>
</dbReference>
<dbReference type="EMBL" id="UINC01000288">
    <property type="protein sequence ID" value="SUZ52671.1"/>
    <property type="molecule type" value="Genomic_DNA"/>
</dbReference>
<comment type="subcellular location">
    <subcellularLocation>
        <location evidence="1">Membrane</location>
        <topology evidence="1">Single-pass membrane protein</topology>
    </subcellularLocation>
</comment>
<feature type="transmembrane region" description="Helical" evidence="6">
    <location>
        <begin position="38"/>
        <end position="58"/>
    </location>
</feature>